<organism evidence="2">
    <name type="scientific">Alexandrium catenella</name>
    <name type="common">Red tide dinoflagellate</name>
    <name type="synonym">Gonyaulax catenella</name>
    <dbReference type="NCBI Taxonomy" id="2925"/>
    <lineage>
        <taxon>Eukaryota</taxon>
        <taxon>Sar</taxon>
        <taxon>Alveolata</taxon>
        <taxon>Dinophyceae</taxon>
        <taxon>Gonyaulacales</taxon>
        <taxon>Pyrocystaceae</taxon>
        <taxon>Alexandrium</taxon>
    </lineage>
</organism>
<feature type="compositionally biased region" description="Basic and acidic residues" evidence="1">
    <location>
        <begin position="141"/>
        <end position="158"/>
    </location>
</feature>
<name>A0A7S1WVE1_ALECA</name>
<proteinExistence type="predicted"/>
<dbReference type="AlphaFoldDB" id="A0A7S1WVE1"/>
<sequence>MAFGSVGYGTGRLATMAGAVTGGDEAPSGGSAMNWMAPWMQKGKVEEEEPTYQGRRAMSMEDVCTRVGLPNQSWDDICKMYMPPRLAPLADALKRRDEEQQAAEDAALRGGSAARGSARGSDAEPELSLAEASRQAAALAEEPRKAKAPIDVKARIDATMKAAEAASQGGSALAKRYTQEREKHAKESEARRARLFEIDPEAERERKSAEDAAASKSSMFDFDSIPADTEEATK</sequence>
<feature type="compositionally biased region" description="Basic and acidic residues" evidence="1">
    <location>
        <begin position="177"/>
        <end position="210"/>
    </location>
</feature>
<evidence type="ECO:0000313" key="2">
    <source>
        <dbReference type="EMBL" id="CAD9189007.1"/>
    </source>
</evidence>
<reference evidence="2" key="1">
    <citation type="submission" date="2021-01" db="EMBL/GenBank/DDBJ databases">
        <authorList>
            <person name="Corre E."/>
            <person name="Pelletier E."/>
            <person name="Niang G."/>
            <person name="Scheremetjew M."/>
            <person name="Finn R."/>
            <person name="Kale V."/>
            <person name="Holt S."/>
            <person name="Cochrane G."/>
            <person name="Meng A."/>
            <person name="Brown T."/>
            <person name="Cohen L."/>
        </authorList>
    </citation>
    <scope>NUCLEOTIDE SEQUENCE</scope>
    <source>
        <strain evidence="2">OF101</strain>
    </source>
</reference>
<feature type="region of interest" description="Disordered" evidence="1">
    <location>
        <begin position="91"/>
        <end position="234"/>
    </location>
</feature>
<evidence type="ECO:0000256" key="1">
    <source>
        <dbReference type="SAM" id="MobiDB-lite"/>
    </source>
</evidence>
<dbReference type="EMBL" id="HBGE01110315">
    <property type="protein sequence ID" value="CAD9189007.1"/>
    <property type="molecule type" value="Transcribed_RNA"/>
</dbReference>
<gene>
    <name evidence="2" type="ORF">ACAT0790_LOCUS65781</name>
</gene>
<accession>A0A7S1WVE1</accession>
<feature type="compositionally biased region" description="Low complexity" evidence="1">
    <location>
        <begin position="103"/>
        <end position="140"/>
    </location>
</feature>
<protein>
    <submittedName>
        <fullName evidence="2">Uncharacterized protein</fullName>
    </submittedName>
</protein>